<dbReference type="InParanoid" id="A0A409VQ92"/>
<dbReference type="InterPro" id="IPR052660">
    <property type="entry name" value="Erythrocyte_Invasion_ImmMod"/>
</dbReference>
<feature type="region of interest" description="Disordered" evidence="1">
    <location>
        <begin position="672"/>
        <end position="756"/>
    </location>
</feature>
<evidence type="ECO:0000313" key="3">
    <source>
        <dbReference type="EMBL" id="PPQ68441.1"/>
    </source>
</evidence>
<protein>
    <submittedName>
        <fullName evidence="3">Uncharacterized protein</fullName>
    </submittedName>
</protein>
<keyword evidence="2" id="KW-0812">Transmembrane</keyword>
<dbReference type="OrthoDB" id="3061923at2759"/>
<feature type="transmembrane region" description="Helical" evidence="2">
    <location>
        <begin position="261"/>
        <end position="284"/>
    </location>
</feature>
<feature type="compositionally biased region" description="Low complexity" evidence="1">
    <location>
        <begin position="228"/>
        <end position="237"/>
    </location>
</feature>
<evidence type="ECO:0000256" key="1">
    <source>
        <dbReference type="SAM" id="MobiDB-lite"/>
    </source>
</evidence>
<dbReference type="Proteomes" id="UP000283269">
    <property type="component" value="Unassembled WGS sequence"/>
</dbReference>
<dbReference type="PANTHER" id="PTHR16021:SF23">
    <property type="entry name" value="FI18411P1-RELATED"/>
    <property type="match status" value="1"/>
</dbReference>
<dbReference type="EMBL" id="NHYD01003957">
    <property type="protein sequence ID" value="PPQ68441.1"/>
    <property type="molecule type" value="Genomic_DNA"/>
</dbReference>
<comment type="caution">
    <text evidence="3">The sequence shown here is derived from an EMBL/GenBank/DDBJ whole genome shotgun (WGS) entry which is preliminary data.</text>
</comment>
<gene>
    <name evidence="3" type="ORF">CVT25_007835</name>
</gene>
<dbReference type="STRING" id="93625.A0A409VQ92"/>
<organism evidence="3 4">
    <name type="scientific">Psilocybe cyanescens</name>
    <dbReference type="NCBI Taxonomy" id="93625"/>
    <lineage>
        <taxon>Eukaryota</taxon>
        <taxon>Fungi</taxon>
        <taxon>Dikarya</taxon>
        <taxon>Basidiomycota</taxon>
        <taxon>Agaricomycotina</taxon>
        <taxon>Agaricomycetes</taxon>
        <taxon>Agaricomycetidae</taxon>
        <taxon>Agaricales</taxon>
        <taxon>Agaricineae</taxon>
        <taxon>Strophariaceae</taxon>
        <taxon>Psilocybe</taxon>
    </lineage>
</organism>
<reference evidence="3 4" key="1">
    <citation type="journal article" date="2018" name="Evol. Lett.">
        <title>Horizontal gene cluster transfer increased hallucinogenic mushroom diversity.</title>
        <authorList>
            <person name="Reynolds H.T."/>
            <person name="Vijayakumar V."/>
            <person name="Gluck-Thaler E."/>
            <person name="Korotkin H.B."/>
            <person name="Matheny P.B."/>
            <person name="Slot J.C."/>
        </authorList>
    </citation>
    <scope>NUCLEOTIDE SEQUENCE [LARGE SCALE GENOMIC DNA]</scope>
    <source>
        <strain evidence="3 4">2631</strain>
    </source>
</reference>
<name>A0A409VQ92_PSICY</name>
<feature type="compositionally biased region" description="Low complexity" evidence="1">
    <location>
        <begin position="737"/>
        <end position="749"/>
    </location>
</feature>
<sequence>MDAGIPHSIHRQHQLAISGHDSDSDEIPLFTLDPDGGLQVSQNDGGSAQPAAPYVITGDSPPSTFGPALPVTTAIPITQVSPSIATPPPSILSQDLLSQTAGADTSNIASSTDSPAAVVFTGSSSSPPTQPTSSTVTVTVYPSSESTRTLVSEASTLLSSSRTVSATSSSSYISSTMLSSQSSSMTMISISTSSTQTIVVSSFSSVITSSSSSVFTFSSSSSINSSAIATSTSSDQTPTETVTAPPLPGTGSNLNVHSPPYYVGIVLGTIAGIALLAALIAWWFRLKSHARRKRWAKTFVPWGRAGNDDDGGLEAGKSKDGYYSGPYGLNFASREDMAHLQAWTPRGDRDVGEPKRSESYLNGSTWSLHDHSIPGHNLFSAESFGAISSIDGYTPAGVRHKYSQRHLPAYLGGQGPGTRGLRDDASTYSNDHRRPLTVVNNVPSSLKPAYVSSGEYKPPVTGLEEDGRPDVPHRSMMERLRNRGRPPTEAPWEELGPLPTPGGSPQVVTNEAWASSIRSGLANAFNAVAANLSAAASAPRMTKNDKSNLASRTTRKSVRDTVWDEKTPSKDGLFRGDSLSTVTSKAWTLEDTGDGAGIVHFRMKDGDLVSKISQRPTMPTPNLSFGDGDSISMYSERDSDFHRVPTQESQIPLIASSRPLAAHVRTDGYLSRRDSSETISGRYVSRNSTTRSAAPTRSRRRMDHASNVPRVPPGINVHRANDEEHDSVVIQPDETSRSSSSNTSLLRSTIDGHSEHMERAELDAASQALRERQRKVSQGAVS</sequence>
<keyword evidence="4" id="KW-1185">Reference proteome</keyword>
<keyword evidence="2" id="KW-0472">Membrane</keyword>
<dbReference type="PANTHER" id="PTHR16021">
    <property type="entry name" value="MANSC DOMAIN CONTAINING PROTEIN 1"/>
    <property type="match status" value="1"/>
</dbReference>
<dbReference type="AlphaFoldDB" id="A0A409VQ92"/>
<proteinExistence type="predicted"/>
<evidence type="ECO:0000313" key="4">
    <source>
        <dbReference type="Proteomes" id="UP000283269"/>
    </source>
</evidence>
<accession>A0A409VQ92</accession>
<feature type="region of interest" description="Disordered" evidence="1">
    <location>
        <begin position="449"/>
        <end position="504"/>
    </location>
</feature>
<evidence type="ECO:0000256" key="2">
    <source>
        <dbReference type="SAM" id="Phobius"/>
    </source>
</evidence>
<feature type="region of interest" description="Disordered" evidence="1">
    <location>
        <begin position="1"/>
        <end position="22"/>
    </location>
</feature>
<keyword evidence="2" id="KW-1133">Transmembrane helix</keyword>
<feature type="compositionally biased region" description="Low complexity" evidence="1">
    <location>
        <begin position="685"/>
        <end position="696"/>
    </location>
</feature>
<feature type="compositionally biased region" description="Basic and acidic residues" evidence="1">
    <location>
        <begin position="465"/>
        <end position="481"/>
    </location>
</feature>
<feature type="region of interest" description="Disordered" evidence="1">
    <location>
        <begin position="228"/>
        <end position="251"/>
    </location>
</feature>